<dbReference type="Proteomes" id="UP000452235">
    <property type="component" value="Unassembled WGS sequence"/>
</dbReference>
<dbReference type="AlphaFoldDB" id="A0A5M3Z8S1"/>
<reference evidence="1 2" key="1">
    <citation type="submission" date="2020-01" db="EMBL/GenBank/DDBJ databases">
        <title>Aspergillus terreus IFO 6365 whole genome shotgun sequence.</title>
        <authorList>
            <person name="Kanamasa S."/>
            <person name="Takahashi H."/>
        </authorList>
    </citation>
    <scope>NUCLEOTIDE SEQUENCE [LARGE SCALE GENOMIC DNA]</scope>
    <source>
        <strain evidence="1 2">IFO 6365</strain>
    </source>
</reference>
<organism evidence="1 2">
    <name type="scientific">Aspergillus terreus</name>
    <dbReference type="NCBI Taxonomy" id="33178"/>
    <lineage>
        <taxon>Eukaryota</taxon>
        <taxon>Fungi</taxon>
        <taxon>Dikarya</taxon>
        <taxon>Ascomycota</taxon>
        <taxon>Pezizomycotina</taxon>
        <taxon>Eurotiomycetes</taxon>
        <taxon>Eurotiomycetidae</taxon>
        <taxon>Eurotiales</taxon>
        <taxon>Aspergillaceae</taxon>
        <taxon>Aspergillus</taxon>
        <taxon>Aspergillus subgen. Circumdati</taxon>
    </lineage>
</organism>
<name>A0A5M3Z8S1_ASPTE</name>
<keyword evidence="2" id="KW-1185">Reference proteome</keyword>
<protein>
    <submittedName>
        <fullName evidence="1">Uncharacterized protein</fullName>
    </submittedName>
</protein>
<accession>A0A5M3Z8S1</accession>
<comment type="caution">
    <text evidence="1">The sequence shown here is derived from an EMBL/GenBank/DDBJ whole genome shotgun (WGS) entry which is preliminary data.</text>
</comment>
<dbReference type="OrthoDB" id="6105938at2759"/>
<dbReference type="PANTHER" id="PTHR38846:SF1">
    <property type="entry name" value="C3H1-TYPE DOMAIN-CONTAINING PROTEIN"/>
    <property type="match status" value="1"/>
</dbReference>
<sequence>MSTEDFFDAFPDFELDPNVPVSEEFKRLARKSQWRRGSKTWNKMWNRFVNMKYDQHFGGNKFAGLSDWQLLCEELELEGPFPSIRRCKTALSRVHVNIVDLLESRQLERKPKKFPSVAALSRYTRETHMFFSREKVKEDKLLKVLLRRLV</sequence>
<evidence type="ECO:0000313" key="1">
    <source>
        <dbReference type="EMBL" id="GFF19117.1"/>
    </source>
</evidence>
<dbReference type="EMBL" id="BLJY01000009">
    <property type="protein sequence ID" value="GFF19117.1"/>
    <property type="molecule type" value="Genomic_DNA"/>
</dbReference>
<proteinExistence type="predicted"/>
<gene>
    <name evidence="1" type="ORF">ATEIFO6365_0009048000</name>
</gene>
<dbReference type="PANTHER" id="PTHR38846">
    <property type="entry name" value="C3H1-TYPE DOMAIN-CONTAINING PROTEIN"/>
    <property type="match status" value="1"/>
</dbReference>
<evidence type="ECO:0000313" key="2">
    <source>
        <dbReference type="Proteomes" id="UP000452235"/>
    </source>
</evidence>